<evidence type="ECO:0000313" key="2">
    <source>
        <dbReference type="EMBL" id="SHJ22530.1"/>
    </source>
</evidence>
<dbReference type="CDD" id="cd12105">
    <property type="entry name" value="HmuY"/>
    <property type="match status" value="1"/>
</dbReference>
<proteinExistence type="predicted"/>
<gene>
    <name evidence="2" type="ORF">SAMN05443429_1135</name>
</gene>
<dbReference type="RefSeq" id="WP_073180928.1">
    <property type="nucleotide sequence ID" value="NZ_FQYI01000013.1"/>
</dbReference>
<dbReference type="AlphaFoldDB" id="A0A1M6HJY6"/>
<keyword evidence="1" id="KW-0732">Signal</keyword>
<dbReference type="PROSITE" id="PS51257">
    <property type="entry name" value="PROKAR_LIPOPROTEIN"/>
    <property type="match status" value="1"/>
</dbReference>
<name>A0A1M6HJY6_9FLAO</name>
<dbReference type="InterPro" id="IPR025921">
    <property type="entry name" value="HmuY"/>
</dbReference>
<sequence length="364" mass="40785">MKNLYLILLSAVFFAATSCIREDDMPVKIPPMNGAVIEPAVGGASEPNQVWINLATGEQKITPREGWDLGFYCGDHFKVILNYSLIMSAGKIENATNIDSVNSQSVANLKPLVQTANFAENAQYIDSPTGNIIADPTAVSEININDNQNNVYLVNLGFKTFSGTTNPGSVYSVGDARGWKKIRVLRTGNGYKIHYAGLDETTHKEFIIEKNPDYNFKYFSFITNNLADIEPKKNAWDICFTVFTNLVNLPGTNSQTSYIFPDAVLHNILGNVSAYEVVTATGQGETEFKNFKKENIDTSKFVMGDRRTIGSNWRTTTGSNGAEVYNNKFYVLKNSDGFYFKLRFLRMKNDQNYRGFPQFEYKPL</sequence>
<dbReference type="STRING" id="1118202.SAMN05443429_1135"/>
<feature type="chain" id="PRO_5012906617" evidence="1">
    <location>
        <begin position="22"/>
        <end position="364"/>
    </location>
</feature>
<dbReference type="Proteomes" id="UP000184335">
    <property type="component" value="Unassembled WGS sequence"/>
</dbReference>
<accession>A0A1M6HJY6</accession>
<dbReference type="OrthoDB" id="1091850at2"/>
<evidence type="ECO:0000313" key="3">
    <source>
        <dbReference type="Proteomes" id="UP000184335"/>
    </source>
</evidence>
<keyword evidence="3" id="KW-1185">Reference proteome</keyword>
<feature type="signal peptide" evidence="1">
    <location>
        <begin position="1"/>
        <end position="21"/>
    </location>
</feature>
<reference evidence="2 3" key="1">
    <citation type="submission" date="2016-11" db="EMBL/GenBank/DDBJ databases">
        <authorList>
            <person name="Jaros S."/>
            <person name="Januszkiewicz K."/>
            <person name="Wedrychowicz H."/>
        </authorList>
    </citation>
    <scope>NUCLEOTIDE SEQUENCE [LARGE SCALE GENOMIC DNA]</scope>
    <source>
        <strain evidence="2 3">DSM 25479</strain>
    </source>
</reference>
<organism evidence="2 3">
    <name type="scientific">Cruoricaptor ignavus</name>
    <dbReference type="NCBI Taxonomy" id="1118202"/>
    <lineage>
        <taxon>Bacteria</taxon>
        <taxon>Pseudomonadati</taxon>
        <taxon>Bacteroidota</taxon>
        <taxon>Flavobacteriia</taxon>
        <taxon>Flavobacteriales</taxon>
        <taxon>Weeksellaceae</taxon>
        <taxon>Cruoricaptor</taxon>
    </lineage>
</organism>
<dbReference type="EMBL" id="FQYI01000013">
    <property type="protein sequence ID" value="SHJ22530.1"/>
    <property type="molecule type" value="Genomic_DNA"/>
</dbReference>
<protein>
    <submittedName>
        <fullName evidence="2">HmuY protein</fullName>
    </submittedName>
</protein>
<evidence type="ECO:0000256" key="1">
    <source>
        <dbReference type="SAM" id="SignalP"/>
    </source>
</evidence>
<dbReference type="Pfam" id="PF14064">
    <property type="entry name" value="HmuY"/>
    <property type="match status" value="2"/>
</dbReference>